<dbReference type="InterPro" id="IPR015882">
    <property type="entry name" value="HEX_bac_N"/>
</dbReference>
<dbReference type="SUPFAM" id="SSF51445">
    <property type="entry name" value="(Trans)glycosidases"/>
    <property type="match status" value="1"/>
</dbReference>
<evidence type="ECO:0000256" key="6">
    <source>
        <dbReference type="PIRSR" id="PIRSR625705-1"/>
    </source>
</evidence>
<dbReference type="PANTHER" id="PTHR22600">
    <property type="entry name" value="BETA-HEXOSAMINIDASE"/>
    <property type="match status" value="1"/>
</dbReference>
<dbReference type="Gene3D" id="3.30.379.10">
    <property type="entry name" value="Chitobiase/beta-hexosaminidase domain 2-like"/>
    <property type="match status" value="1"/>
</dbReference>
<comment type="catalytic activity">
    <reaction evidence="1">
        <text>Hydrolysis of terminal non-reducing N-acetyl-D-hexosamine residues in N-acetyl-beta-D-hexosaminides.</text>
        <dbReference type="EC" id="3.2.1.52"/>
    </reaction>
</comment>
<evidence type="ECO:0000256" key="3">
    <source>
        <dbReference type="ARBA" id="ARBA00012663"/>
    </source>
</evidence>
<dbReference type="PRINTS" id="PR00738">
    <property type="entry name" value="GLHYDRLASE20"/>
</dbReference>
<evidence type="ECO:0000256" key="4">
    <source>
        <dbReference type="ARBA" id="ARBA00022801"/>
    </source>
</evidence>
<organism evidence="9 10">
    <name type="scientific">Sphingobacterium humi</name>
    <dbReference type="NCBI Taxonomy" id="1796905"/>
    <lineage>
        <taxon>Bacteria</taxon>
        <taxon>Pseudomonadati</taxon>
        <taxon>Bacteroidota</taxon>
        <taxon>Sphingobacteriia</taxon>
        <taxon>Sphingobacteriales</taxon>
        <taxon>Sphingobacteriaceae</taxon>
        <taxon>Sphingobacterium</taxon>
    </lineage>
</organism>
<dbReference type="InterPro" id="IPR017853">
    <property type="entry name" value="GH"/>
</dbReference>
<comment type="similarity">
    <text evidence="2">Belongs to the glycosyl hydrolase 20 family.</text>
</comment>
<dbReference type="Gene3D" id="2.60.40.290">
    <property type="match status" value="1"/>
</dbReference>
<gene>
    <name evidence="9" type="ORF">GQF63_13225</name>
</gene>
<evidence type="ECO:0000256" key="7">
    <source>
        <dbReference type="SAM" id="SignalP"/>
    </source>
</evidence>
<comment type="caution">
    <text evidence="9">The sequence shown here is derived from an EMBL/GenBank/DDBJ whole genome shotgun (WGS) entry which is preliminary data.</text>
</comment>
<keyword evidence="7" id="KW-0732">Signal</keyword>
<dbReference type="GO" id="GO:0030203">
    <property type="term" value="P:glycosaminoglycan metabolic process"/>
    <property type="evidence" value="ECO:0007669"/>
    <property type="project" value="TreeGrafter"/>
</dbReference>
<dbReference type="EC" id="3.2.1.52" evidence="3"/>
<evidence type="ECO:0000313" key="9">
    <source>
        <dbReference type="EMBL" id="MVZ62990.1"/>
    </source>
</evidence>
<sequence>MKLINKLSLLLLFTGISSLFAQQQNFDIKWNYGHSYNGKDDLSLKLTLINQNDQAFQLKDYALWFNSMYPIKEGNFGDFSIHNRNGNLYSIDFNRNTTLASKDSLQIDYQSPYPIAHISLTPNGFYLQNRKNNKQLIPIADPQITPLSISAEEQRQFLAALYDKIESRQADTTQLILPTPLKIRRMEGSLTLQNEVSYFIDEAFNWEMSSFQEFAQQLQQLQFVEAGEKAAQVKVLFDKNLGEEEYKLTISEKGLVIEAGKGPGAFYALQSIKSLLPSQALSGEMGIKLPALTIHDKPRYAYRGFMMDIARNFKDKQVILKYLDLMALYKLNTLHLHLIDDEGWRLEIPSLPELTEIGSVRSPYFADGNSLQPAYGSASNTTKGHFLSKADFQEILKYAAARYITVIPEIETPGHARAAIKAMETRYNRLMKQGKKAEAEAFLLYEAADESQYSSAQYWDDNVMNPAMPSVYHFIDVVLDDIKAMYTEAGLTLKTVSLGGDEVPAGSWEKSPLIKALMAKEGFSSVYEVWPYYIQKIQQICASKGLQMAGWEEIGMVNKGTGMVVNEKLSHLDMLLDVWNNVIGGGQEDLAYKLANAGYKTIFTSSANYYLDMVWDRDFREPGLKWASISDLYQAFALLPEDFFANLAHTEAGSLLKPEYLNAKTRLTEKGKSNLVGLKAALWQETVLDEARMDYMILPRIFALAERAWRPAYPFENEHKFNKDAFLKAYGSFARKVGVELPKLQTLAGTFQYRLPSVGLKQVGNKLMANMEYPGFALVYTIDGSHPNANAQLFPTNGLPVRAGQRVKIASMDKDQRIGRISEYLVP</sequence>
<proteinExistence type="inferred from homology"/>
<dbReference type="SMART" id="SM01081">
    <property type="entry name" value="CHB_HEX"/>
    <property type="match status" value="1"/>
</dbReference>
<dbReference type="InterPro" id="IPR015883">
    <property type="entry name" value="Glyco_hydro_20_cat"/>
</dbReference>
<dbReference type="GO" id="GO:0016020">
    <property type="term" value="C:membrane"/>
    <property type="evidence" value="ECO:0007669"/>
    <property type="project" value="TreeGrafter"/>
</dbReference>
<feature type="signal peptide" evidence="7">
    <location>
        <begin position="1"/>
        <end position="21"/>
    </location>
</feature>
<reference evidence="9 10" key="1">
    <citation type="submission" date="2019-12" db="EMBL/GenBank/DDBJ databases">
        <authorList>
            <person name="Dong K."/>
        </authorList>
    </citation>
    <scope>NUCLEOTIDE SEQUENCE [LARGE SCALE GENOMIC DNA]</scope>
    <source>
        <strain evidence="9 10">JCM 31225</strain>
    </source>
</reference>
<keyword evidence="10" id="KW-1185">Reference proteome</keyword>
<dbReference type="Gene3D" id="2.60.40.10">
    <property type="entry name" value="Immunoglobulins"/>
    <property type="match status" value="1"/>
</dbReference>
<accession>A0A6N8KZU0</accession>
<dbReference type="RefSeq" id="WP_160369717.1">
    <property type="nucleotide sequence ID" value="NZ_WSQA01000010.1"/>
</dbReference>
<dbReference type="GO" id="GO:0004563">
    <property type="term" value="F:beta-N-acetylhexosaminidase activity"/>
    <property type="evidence" value="ECO:0007669"/>
    <property type="project" value="UniProtKB-EC"/>
</dbReference>
<evidence type="ECO:0000256" key="2">
    <source>
        <dbReference type="ARBA" id="ARBA00006285"/>
    </source>
</evidence>
<dbReference type="Pfam" id="PF00728">
    <property type="entry name" value="Glyco_hydro_20"/>
    <property type="match status" value="1"/>
</dbReference>
<evidence type="ECO:0000256" key="5">
    <source>
        <dbReference type="ARBA" id="ARBA00023295"/>
    </source>
</evidence>
<dbReference type="GO" id="GO:0030247">
    <property type="term" value="F:polysaccharide binding"/>
    <property type="evidence" value="ECO:0007669"/>
    <property type="project" value="InterPro"/>
</dbReference>
<dbReference type="InterPro" id="IPR013783">
    <property type="entry name" value="Ig-like_fold"/>
</dbReference>
<evidence type="ECO:0000313" key="10">
    <source>
        <dbReference type="Proteomes" id="UP000435036"/>
    </source>
</evidence>
<dbReference type="Gene3D" id="3.20.20.80">
    <property type="entry name" value="Glycosidases"/>
    <property type="match status" value="1"/>
</dbReference>
<dbReference type="AlphaFoldDB" id="A0A6N8KZU0"/>
<dbReference type="PANTHER" id="PTHR22600:SF57">
    <property type="entry name" value="BETA-N-ACETYLHEXOSAMINIDASE"/>
    <property type="match status" value="1"/>
</dbReference>
<dbReference type="Pfam" id="PF03174">
    <property type="entry name" value="CHB_HEX_C"/>
    <property type="match status" value="1"/>
</dbReference>
<feature type="chain" id="PRO_5026895176" description="beta-N-acetylhexosaminidase" evidence="7">
    <location>
        <begin position="22"/>
        <end position="827"/>
    </location>
</feature>
<dbReference type="InterPro" id="IPR004867">
    <property type="entry name" value="CHB_C_dom"/>
</dbReference>
<feature type="active site" description="Proton donor" evidence="6">
    <location>
        <position position="502"/>
    </location>
</feature>
<dbReference type="Proteomes" id="UP000435036">
    <property type="component" value="Unassembled WGS sequence"/>
</dbReference>
<name>A0A6N8KZU0_9SPHI</name>
<evidence type="ECO:0000259" key="8">
    <source>
        <dbReference type="SMART" id="SM01081"/>
    </source>
</evidence>
<protein>
    <recommendedName>
        <fullName evidence="3">beta-N-acetylhexosaminidase</fullName>
        <ecNumber evidence="3">3.2.1.52</ecNumber>
    </recommendedName>
</protein>
<dbReference type="InterPro" id="IPR014756">
    <property type="entry name" value="Ig_E-set"/>
</dbReference>
<dbReference type="SUPFAM" id="SSF55545">
    <property type="entry name" value="beta-N-acetylhexosaminidase-like domain"/>
    <property type="match status" value="1"/>
</dbReference>
<keyword evidence="4 9" id="KW-0378">Hydrolase</keyword>
<dbReference type="OrthoDB" id="1006965at2"/>
<keyword evidence="5" id="KW-0326">Glycosidase</keyword>
<dbReference type="InterPro" id="IPR025705">
    <property type="entry name" value="Beta_hexosaminidase_sua/sub"/>
</dbReference>
<dbReference type="EMBL" id="WSQA01000010">
    <property type="protein sequence ID" value="MVZ62990.1"/>
    <property type="molecule type" value="Genomic_DNA"/>
</dbReference>
<evidence type="ECO:0000256" key="1">
    <source>
        <dbReference type="ARBA" id="ARBA00001231"/>
    </source>
</evidence>
<dbReference type="GO" id="GO:0005975">
    <property type="term" value="P:carbohydrate metabolic process"/>
    <property type="evidence" value="ECO:0007669"/>
    <property type="project" value="InterPro"/>
</dbReference>
<dbReference type="InterPro" id="IPR029018">
    <property type="entry name" value="Hex-like_dom2"/>
</dbReference>
<dbReference type="Pfam" id="PF02838">
    <property type="entry name" value="Glyco_hydro_20b"/>
    <property type="match status" value="1"/>
</dbReference>
<feature type="domain" description="Chitobiase/beta-hexosaminidases N-terminal" evidence="8">
    <location>
        <begin position="24"/>
        <end position="182"/>
    </location>
</feature>
<dbReference type="SUPFAM" id="SSF81296">
    <property type="entry name" value="E set domains"/>
    <property type="match status" value="1"/>
</dbReference>
<dbReference type="InterPro" id="IPR004866">
    <property type="entry name" value="CHB/HEX_N_dom"/>
</dbReference>
<dbReference type="InterPro" id="IPR012291">
    <property type="entry name" value="CBM2_carb-bd_dom_sf"/>
</dbReference>